<dbReference type="Proteomes" id="UP000218231">
    <property type="component" value="Unassembled WGS sequence"/>
</dbReference>
<protein>
    <submittedName>
        <fullName evidence="2">Uncharacterized protein</fullName>
    </submittedName>
</protein>
<organism evidence="2 3">
    <name type="scientific">Diploscapter pachys</name>
    <dbReference type="NCBI Taxonomy" id="2018661"/>
    <lineage>
        <taxon>Eukaryota</taxon>
        <taxon>Metazoa</taxon>
        <taxon>Ecdysozoa</taxon>
        <taxon>Nematoda</taxon>
        <taxon>Chromadorea</taxon>
        <taxon>Rhabditida</taxon>
        <taxon>Rhabditina</taxon>
        <taxon>Rhabditomorpha</taxon>
        <taxon>Rhabditoidea</taxon>
        <taxon>Rhabditidae</taxon>
        <taxon>Diploscapter</taxon>
    </lineage>
</organism>
<dbReference type="AlphaFoldDB" id="A0A2A2K016"/>
<accession>A0A2A2K016</accession>
<evidence type="ECO:0000313" key="2">
    <source>
        <dbReference type="EMBL" id="PAV67220.1"/>
    </source>
</evidence>
<keyword evidence="3" id="KW-1185">Reference proteome</keyword>
<comment type="caution">
    <text evidence="2">The sequence shown here is derived from an EMBL/GenBank/DDBJ whole genome shotgun (WGS) entry which is preliminary data.</text>
</comment>
<feature type="compositionally biased region" description="Gly residues" evidence="1">
    <location>
        <begin position="71"/>
        <end position="92"/>
    </location>
</feature>
<reference evidence="2 3" key="1">
    <citation type="journal article" date="2017" name="Curr. Biol.">
        <title>Genome architecture and evolution of a unichromosomal asexual nematode.</title>
        <authorList>
            <person name="Fradin H."/>
            <person name="Zegar C."/>
            <person name="Gutwein M."/>
            <person name="Lucas J."/>
            <person name="Kovtun M."/>
            <person name="Corcoran D."/>
            <person name="Baugh L.R."/>
            <person name="Kiontke K."/>
            <person name="Gunsalus K."/>
            <person name="Fitch D.H."/>
            <person name="Piano F."/>
        </authorList>
    </citation>
    <scope>NUCLEOTIDE SEQUENCE [LARGE SCALE GENOMIC DNA]</scope>
    <source>
        <strain evidence="2">PF1309</strain>
    </source>
</reference>
<sequence length="330" mass="34192">MPGSPSATGWPCSSRMRTSSSSLIGRPWVALGHAEYLLQLAAQHLGNLARQGLGETGATDLQQAQAAQLGGVPGGGLQPQGHGAGHQGGHGHGVAFDQGEAVQRLRVGRHDDAAAGVQHAQATGGTEGVVVRRRQRAEEARVAVEGADLRAGPHAVGVVVVVVEGIEHQRQLRAQAFLGQVVEERVIAEYLMLRRSDQQGRLDLPGKGAQLVLAVAVQRIDRGDAGLEQGEQHDVELGDVGQLHQRSVALAQAVGGQARCQVGGTAIQFAVADAALAAEDRRGLRLHGGAGDQQLAERLVVPVAGGAIALRPVRGPGGEFDGHGHLGKRV</sequence>
<evidence type="ECO:0000313" key="3">
    <source>
        <dbReference type="Proteomes" id="UP000218231"/>
    </source>
</evidence>
<dbReference type="EMBL" id="LIAE01009981">
    <property type="protein sequence ID" value="PAV67220.1"/>
    <property type="molecule type" value="Genomic_DNA"/>
</dbReference>
<evidence type="ECO:0000256" key="1">
    <source>
        <dbReference type="SAM" id="MobiDB-lite"/>
    </source>
</evidence>
<proteinExistence type="predicted"/>
<feature type="region of interest" description="Disordered" evidence="1">
    <location>
        <begin position="69"/>
        <end position="94"/>
    </location>
</feature>
<gene>
    <name evidence="2" type="ORF">WR25_23902</name>
</gene>
<name>A0A2A2K016_9BILA</name>